<protein>
    <submittedName>
        <fullName evidence="1">Uncharacterized protein</fullName>
    </submittedName>
</protein>
<gene>
    <name evidence="1" type="ORF">SAMN05421546_2121</name>
</gene>
<accession>A0A1N6X335</accession>
<dbReference type="EMBL" id="FTLW01000005">
    <property type="protein sequence ID" value="SIQ96762.1"/>
    <property type="molecule type" value="Genomic_DNA"/>
</dbReference>
<reference evidence="2" key="1">
    <citation type="submission" date="2017-01" db="EMBL/GenBank/DDBJ databases">
        <authorList>
            <person name="Varghese N."/>
            <person name="Submissions S."/>
        </authorList>
    </citation>
    <scope>NUCLEOTIDE SEQUENCE [LARGE SCALE GENOMIC DNA]</scope>
    <source>
        <strain evidence="2">UM1</strain>
    </source>
</reference>
<dbReference type="STRING" id="1604334.SAMN05421546_2121"/>
<keyword evidence="2" id="KW-1185">Reference proteome</keyword>
<organism evidence="1 2">
    <name type="scientific">Solilutibacter tolerans</name>
    <dbReference type="NCBI Taxonomy" id="1604334"/>
    <lineage>
        <taxon>Bacteria</taxon>
        <taxon>Pseudomonadati</taxon>
        <taxon>Pseudomonadota</taxon>
        <taxon>Gammaproteobacteria</taxon>
        <taxon>Lysobacterales</taxon>
        <taxon>Lysobacteraceae</taxon>
        <taxon>Solilutibacter</taxon>
    </lineage>
</organism>
<sequence length="49" mass="5364">METINLILEQSQNIATAATNLVTSIDIGMPMIAEPEPEPATCEICRCTW</sequence>
<evidence type="ECO:0000313" key="1">
    <source>
        <dbReference type="EMBL" id="SIQ96762.1"/>
    </source>
</evidence>
<evidence type="ECO:0000313" key="2">
    <source>
        <dbReference type="Proteomes" id="UP000241788"/>
    </source>
</evidence>
<dbReference type="Proteomes" id="UP000241788">
    <property type="component" value="Unassembled WGS sequence"/>
</dbReference>
<dbReference type="RefSeq" id="WP_165688593.1">
    <property type="nucleotide sequence ID" value="NZ_FTLW01000005.1"/>
</dbReference>
<proteinExistence type="predicted"/>
<name>A0A1N6X335_9GAMM</name>
<dbReference type="AlphaFoldDB" id="A0A1N6X335"/>